<dbReference type="OrthoDB" id="19740at2759"/>
<keyword evidence="2" id="KW-0156">Chromatin regulator</keyword>
<evidence type="ECO:0000313" key="11">
    <source>
        <dbReference type="Proteomes" id="UP001152622"/>
    </source>
</evidence>
<dbReference type="InterPro" id="IPR027109">
    <property type="entry name" value="Swc4/Dmap1"/>
</dbReference>
<feature type="compositionally biased region" description="Basic and acidic residues" evidence="7">
    <location>
        <begin position="535"/>
        <end position="546"/>
    </location>
</feature>
<feature type="region of interest" description="Disordered" evidence="7">
    <location>
        <begin position="390"/>
        <end position="422"/>
    </location>
</feature>
<comment type="subcellular location">
    <subcellularLocation>
        <location evidence="1">Nucleus</location>
    </subcellularLocation>
</comment>
<protein>
    <recommendedName>
        <fullName evidence="6">DNA methyltransferase 1-associated protein 1</fullName>
    </recommendedName>
</protein>
<dbReference type="Pfam" id="PF16282">
    <property type="entry name" value="SANT_DAMP1_like"/>
    <property type="match status" value="1"/>
</dbReference>
<dbReference type="Gene3D" id="1.10.10.60">
    <property type="entry name" value="Homeodomain-like"/>
    <property type="match status" value="1"/>
</dbReference>
<organism evidence="10 11">
    <name type="scientific">Synaphobranchus kaupii</name>
    <name type="common">Kaup's arrowtooth eel</name>
    <dbReference type="NCBI Taxonomy" id="118154"/>
    <lineage>
        <taxon>Eukaryota</taxon>
        <taxon>Metazoa</taxon>
        <taxon>Chordata</taxon>
        <taxon>Craniata</taxon>
        <taxon>Vertebrata</taxon>
        <taxon>Euteleostomi</taxon>
        <taxon>Actinopterygii</taxon>
        <taxon>Neopterygii</taxon>
        <taxon>Teleostei</taxon>
        <taxon>Anguilliformes</taxon>
        <taxon>Synaphobranchidae</taxon>
        <taxon>Synaphobranchus</taxon>
    </lineage>
</organism>
<dbReference type="InterPro" id="IPR032563">
    <property type="entry name" value="DAMP1_SANT-like"/>
</dbReference>
<sequence length="576" mass="66148">MTIVEERHSTKPSSLQPVMDELSSWVSNQAMQLNPKKCKAIHINFSLGTLPCLCLCRLVERRKELCWSYAQHVQSSHLKDLPPPTNESVSGRNTRQARKLQSKVTGTVDHLQDTMATGADVRDILELAGGDSDAGPISKKDIINSDKKKAKKSTETLTFKRPEGMHREVYALLYSDKKDAPPLLPSDTTQGYRTVKAKLGCKRVRPWKWMPFTNPARRDGAIFHHWRRMAEEGKDYPFARFNKLVQVPVYSEQEYQMYLHDDGWTKAETDHLFDLCKRFDLRFIIIHDRYDHHQFRKRSVEDLKERYYNICAKLAKIRAATGSEPKIYVFDAGHERRRKEQLERLFNRTPEQVVEEEYLIQELRKIEIRKKEREKKAQDLQKLITAADTTTEMRRAERKATKKKLPQKRETEKPAVPETAGIKFPDFKSAGVTLRSQRMKLPSSVGQKKIKAIEQILTEQGVDLSPMPTEEIVQMFNELRSDLILVYELKQAHGNCEYEQQMLRHRYEALLKTGGASASPRDGLGAEGQAVPGTEDVKLESKEHIIDVVGAPLTPNSRKRRESASSSSSIKKAKKL</sequence>
<dbReference type="Proteomes" id="UP001152622">
    <property type="component" value="Chromosome 2"/>
</dbReference>
<dbReference type="GO" id="GO:0006281">
    <property type="term" value="P:DNA repair"/>
    <property type="evidence" value="ECO:0007669"/>
    <property type="project" value="InterPro"/>
</dbReference>
<keyword evidence="11" id="KW-1185">Reference proteome</keyword>
<evidence type="ECO:0000256" key="1">
    <source>
        <dbReference type="ARBA" id="ARBA00004123"/>
    </source>
</evidence>
<evidence type="ECO:0000259" key="8">
    <source>
        <dbReference type="Pfam" id="PF05499"/>
    </source>
</evidence>
<dbReference type="PANTHER" id="PTHR12855:SF10">
    <property type="entry name" value="DNA METHYLTRANSFERASE 1-ASSOCIATED PROTEIN 1"/>
    <property type="match status" value="1"/>
</dbReference>
<evidence type="ECO:0000256" key="7">
    <source>
        <dbReference type="SAM" id="MobiDB-lite"/>
    </source>
</evidence>
<evidence type="ECO:0000256" key="5">
    <source>
        <dbReference type="ARBA" id="ARBA00023242"/>
    </source>
</evidence>
<dbReference type="InterPro" id="IPR008468">
    <property type="entry name" value="DMAP1"/>
</dbReference>
<keyword evidence="3" id="KW-0805">Transcription regulation</keyword>
<dbReference type="GO" id="GO:0000812">
    <property type="term" value="C:Swr1 complex"/>
    <property type="evidence" value="ECO:0007669"/>
    <property type="project" value="TreeGrafter"/>
</dbReference>
<evidence type="ECO:0000256" key="6">
    <source>
        <dbReference type="ARBA" id="ARBA00067416"/>
    </source>
</evidence>
<feature type="region of interest" description="Disordered" evidence="7">
    <location>
        <begin position="515"/>
        <end position="576"/>
    </location>
</feature>
<dbReference type="FunFam" id="1.10.10.60:FF:000087">
    <property type="entry name" value="DNA methyltransferase 1-associated protein 1"/>
    <property type="match status" value="1"/>
</dbReference>
<dbReference type="GO" id="GO:0000122">
    <property type="term" value="P:negative regulation of transcription by RNA polymerase II"/>
    <property type="evidence" value="ECO:0007669"/>
    <property type="project" value="TreeGrafter"/>
</dbReference>
<dbReference type="CDD" id="cd11658">
    <property type="entry name" value="SANT_DMAP1_like"/>
    <property type="match status" value="1"/>
</dbReference>
<dbReference type="GO" id="GO:0035267">
    <property type="term" value="C:NuA4 histone acetyltransferase complex"/>
    <property type="evidence" value="ECO:0007669"/>
    <property type="project" value="InterPro"/>
</dbReference>
<dbReference type="PANTHER" id="PTHR12855">
    <property type="entry name" value="DNA METHYLTRANSFERASE 1-ASSOCIATED PROTEIN 1 FAMILY MEMBER"/>
    <property type="match status" value="1"/>
</dbReference>
<proteinExistence type="predicted"/>
<feature type="region of interest" description="Disordered" evidence="7">
    <location>
        <begin position="77"/>
        <end position="105"/>
    </location>
</feature>
<dbReference type="GO" id="GO:0003714">
    <property type="term" value="F:transcription corepressor activity"/>
    <property type="evidence" value="ECO:0007669"/>
    <property type="project" value="TreeGrafter"/>
</dbReference>
<evidence type="ECO:0000256" key="4">
    <source>
        <dbReference type="ARBA" id="ARBA00023163"/>
    </source>
</evidence>
<evidence type="ECO:0000259" key="9">
    <source>
        <dbReference type="Pfam" id="PF16282"/>
    </source>
</evidence>
<feature type="domain" description="DAMP1 SANT/Myb-like" evidence="9">
    <location>
        <begin position="236"/>
        <end position="314"/>
    </location>
</feature>
<dbReference type="Pfam" id="PF05499">
    <property type="entry name" value="DMAP1"/>
    <property type="match status" value="1"/>
</dbReference>
<feature type="domain" description="DNA methyltransferase 1-associated 1" evidence="8">
    <location>
        <begin position="355"/>
        <end position="512"/>
    </location>
</feature>
<reference evidence="10" key="1">
    <citation type="journal article" date="2023" name="Science">
        <title>Genome structures resolve the early diversification of teleost fishes.</title>
        <authorList>
            <person name="Parey E."/>
            <person name="Louis A."/>
            <person name="Montfort J."/>
            <person name="Bouchez O."/>
            <person name="Roques C."/>
            <person name="Iampietro C."/>
            <person name="Lluch J."/>
            <person name="Castinel A."/>
            <person name="Donnadieu C."/>
            <person name="Desvignes T."/>
            <person name="Floi Bucao C."/>
            <person name="Jouanno E."/>
            <person name="Wen M."/>
            <person name="Mejri S."/>
            <person name="Dirks R."/>
            <person name="Jansen H."/>
            <person name="Henkel C."/>
            <person name="Chen W.J."/>
            <person name="Zahm M."/>
            <person name="Cabau C."/>
            <person name="Klopp C."/>
            <person name="Thompson A.W."/>
            <person name="Robinson-Rechavi M."/>
            <person name="Braasch I."/>
            <person name="Lecointre G."/>
            <person name="Bobe J."/>
            <person name="Postlethwait J.H."/>
            <person name="Berthelot C."/>
            <person name="Roest Crollius H."/>
            <person name="Guiguen Y."/>
        </authorList>
    </citation>
    <scope>NUCLEOTIDE SEQUENCE</scope>
    <source>
        <strain evidence="10">WJC10195</strain>
    </source>
</reference>
<evidence type="ECO:0000256" key="2">
    <source>
        <dbReference type="ARBA" id="ARBA00022853"/>
    </source>
</evidence>
<keyword evidence="4" id="KW-0804">Transcription</keyword>
<comment type="caution">
    <text evidence="10">The sequence shown here is derived from an EMBL/GenBank/DDBJ whole genome shotgun (WGS) entry which is preliminary data.</text>
</comment>
<dbReference type="GO" id="GO:0006338">
    <property type="term" value="P:chromatin remodeling"/>
    <property type="evidence" value="ECO:0007669"/>
    <property type="project" value="InterPro"/>
</dbReference>
<name>A0A9Q1G5Z1_SYNKA</name>
<dbReference type="AlphaFoldDB" id="A0A9Q1G5Z1"/>
<dbReference type="EMBL" id="JAINUF010000002">
    <property type="protein sequence ID" value="KAJ8375365.1"/>
    <property type="molecule type" value="Genomic_DNA"/>
</dbReference>
<keyword evidence="5" id="KW-0539">Nucleus</keyword>
<gene>
    <name evidence="10" type="ORF">SKAU_G00059450</name>
</gene>
<accession>A0A9Q1G5Z1</accession>
<evidence type="ECO:0000313" key="10">
    <source>
        <dbReference type="EMBL" id="KAJ8375365.1"/>
    </source>
</evidence>
<evidence type="ECO:0000256" key="3">
    <source>
        <dbReference type="ARBA" id="ARBA00023015"/>
    </source>
</evidence>